<gene>
    <name evidence="2" type="ORF">KJ970_21185</name>
</gene>
<feature type="compositionally biased region" description="Polar residues" evidence="1">
    <location>
        <begin position="282"/>
        <end position="292"/>
    </location>
</feature>
<organism evidence="2 3">
    <name type="scientific">Eiseniibacteriota bacterium</name>
    <dbReference type="NCBI Taxonomy" id="2212470"/>
    <lineage>
        <taxon>Bacteria</taxon>
        <taxon>Candidatus Eiseniibacteriota</taxon>
    </lineage>
</organism>
<accession>A0A948RYP2</accession>
<evidence type="ECO:0000313" key="3">
    <source>
        <dbReference type="Proteomes" id="UP000777784"/>
    </source>
</evidence>
<dbReference type="EMBL" id="JAHJDP010000121">
    <property type="protein sequence ID" value="MBU2693440.1"/>
    <property type="molecule type" value="Genomic_DNA"/>
</dbReference>
<name>A0A948RYP2_UNCEI</name>
<comment type="caution">
    <text evidence="2">The sequence shown here is derived from an EMBL/GenBank/DDBJ whole genome shotgun (WGS) entry which is preliminary data.</text>
</comment>
<evidence type="ECO:0000313" key="2">
    <source>
        <dbReference type="EMBL" id="MBU2693440.1"/>
    </source>
</evidence>
<proteinExistence type="predicted"/>
<feature type="region of interest" description="Disordered" evidence="1">
    <location>
        <begin position="271"/>
        <end position="292"/>
    </location>
</feature>
<evidence type="ECO:0000256" key="1">
    <source>
        <dbReference type="SAM" id="MobiDB-lite"/>
    </source>
</evidence>
<sequence length="910" mass="104116">MGIGESKCKHVDYGLLVSLFATRHGRDREAVKRIAERGGILDNYNLRLRDTISKYHRVKEGQDEEGLADWLYRAHVFSLWGPFDVGLITLIDDFEVASHLGKCDSITAEQLLVHAIPDLTVRDDHSGHARLILDPKEFYSPEAPIYTSFPLIGILQIKLNALLRIAFGNKLLYRTIGSIIQCCGDMNTKDMRVLILESLGWNELTLLIHAKSFASIATFIELVRSTRFDDLGLSATEQDFKSIEPFYGDTENLMTGHLIATTQTICGQTWNSYNSERESPSPRKNQTPSYDKVAATSSITTKPGHTIRVLEETSSLHFDDDPDSFLYWATFGRKDLSTGQILGCYSTQEFLQLYGKMNRRLLDNPNPGKLPKYNTYHSITELAAPVTLELLLRAGIKKIQRPLVHREVYRALELLKLSDRQSEIKKLLKADLGFPKAVITEILHLTSMLDMCIEDPLLFDLFLDYIPMFRETFRLLRFAAVTENITRSQRGFLCRRLSKFVDRVGHSMKNSYERTYATADVTELSIEFKGAYQDLLCAVTGFVNAMLHASEMKDIYALPIIQGVDPPECFSGLRSPIIRLNHLDLLQPEGWLQFGHELAHSLLRDEWAVRGLIDLNLASTRLWQRESELGASRPPVAPRLAIRHQRAKDTQYLLGEVICDIYSYYFCCSDDKTMFSCYFWLNHCRGGQFELQNSESLLIICIRFFSVLMLVSDEIREYDLRTTLASINRWISEMKLSSLSPIFSSEENDSSLNLMGDWGALKILAKRTLALVLLLREAKCEPLLDWLKTKSSALAGMEKESIPGSDTHGPLIDFYYCRRLILDHCQTIWAHEEINHVKWISRAKDGAPILKKNHSRVLVDLRGGTFIVDPATRRKYFHARVHFFYKLLDYAHWKKRDLLIQTGTDNERRA</sequence>
<protein>
    <submittedName>
        <fullName evidence="2">Uncharacterized protein</fullName>
    </submittedName>
</protein>
<reference evidence="2" key="1">
    <citation type="submission" date="2021-05" db="EMBL/GenBank/DDBJ databases">
        <title>Energy efficiency and biological interactions define the core microbiome of deep oligotrophic groundwater.</title>
        <authorList>
            <person name="Mehrshad M."/>
            <person name="Lopez-Fernandez M."/>
            <person name="Bell E."/>
            <person name="Bernier-Latmani R."/>
            <person name="Bertilsson S."/>
            <person name="Dopson M."/>
        </authorList>
    </citation>
    <scope>NUCLEOTIDE SEQUENCE</scope>
    <source>
        <strain evidence="2">Modern_marine.mb.64</strain>
    </source>
</reference>
<dbReference type="AlphaFoldDB" id="A0A948RYP2"/>
<dbReference type="Proteomes" id="UP000777784">
    <property type="component" value="Unassembled WGS sequence"/>
</dbReference>